<protein>
    <recommendedName>
        <fullName evidence="4">DUF4375 domain-containing protein</fullName>
    </recommendedName>
</protein>
<evidence type="ECO:0008006" key="4">
    <source>
        <dbReference type="Google" id="ProtNLM"/>
    </source>
</evidence>
<comment type="caution">
    <text evidence="2">The sequence shown here is derived from an EMBL/GenBank/DDBJ whole genome shotgun (WGS) entry which is preliminary data.</text>
</comment>
<dbReference type="RefSeq" id="WP_308955436.1">
    <property type="nucleotide sequence ID" value="NZ_JAVICY010000004.1"/>
</dbReference>
<keyword evidence="1" id="KW-0732">Signal</keyword>
<evidence type="ECO:0000256" key="1">
    <source>
        <dbReference type="SAM" id="SignalP"/>
    </source>
</evidence>
<dbReference type="Proteomes" id="UP001243195">
    <property type="component" value="Unassembled WGS sequence"/>
</dbReference>
<feature type="signal peptide" evidence="1">
    <location>
        <begin position="1"/>
        <end position="19"/>
    </location>
</feature>
<proteinExistence type="predicted"/>
<name>A0AAW8JF49_9GAMM</name>
<evidence type="ECO:0000313" key="3">
    <source>
        <dbReference type="Proteomes" id="UP001243195"/>
    </source>
</evidence>
<dbReference type="AlphaFoldDB" id="A0AAW8JF49"/>
<feature type="chain" id="PRO_5043555372" description="DUF4375 domain-containing protein" evidence="1">
    <location>
        <begin position="20"/>
        <end position="343"/>
    </location>
</feature>
<organism evidence="2 3">
    <name type="scientific">Acinetobacter gerneri</name>
    <dbReference type="NCBI Taxonomy" id="202952"/>
    <lineage>
        <taxon>Bacteria</taxon>
        <taxon>Pseudomonadati</taxon>
        <taxon>Pseudomonadota</taxon>
        <taxon>Gammaproteobacteria</taxon>
        <taxon>Moraxellales</taxon>
        <taxon>Moraxellaceae</taxon>
        <taxon>Acinetobacter</taxon>
    </lineage>
</organism>
<sequence length="343" mass="40153">MKKYLLALTMIFMSHYCNANTQMMQSELNTLGQNLNESCAGEDYPPLQTLNEVLKQPTSIQIKSYQLSSIFGSGFIHFIDDKKCALAAIEFSISGTQFVEKYKKDIGGVSKDYFLNSIIDAAGEASLYQYMWTLDSKYFSQANQYFERYLDAQTYTEQEVKTCAEHCKTYVYLPNKKMLFDPTDYYFTSMAYNDLFREFIFKYSTEMQTGDSKYFKLLNDIFDRTDQLEIKYIKETGLMSFGNEVATLENFQQILNSPDQFVLDYYVKCLNVYLQNRINQHLLDAEMTKKIYLFLNNQSSKRNALIERLNIGKNENGLFESFKIAKHEYIFQNQNNHLTLSFK</sequence>
<reference evidence="2" key="1">
    <citation type="submission" date="2023-08" db="EMBL/GenBank/DDBJ databases">
        <title>Emergence of clinically-relevant ST2 carbapenem-resistant Acinetobacter baumannii strains in hospital sewages in Zhejiang, East of China.</title>
        <authorList>
            <person name="Kaichao C."/>
            <person name="Zhang R."/>
        </authorList>
    </citation>
    <scope>NUCLEOTIDE SEQUENCE</scope>
    <source>
        <strain evidence="2">M-SY-60</strain>
    </source>
</reference>
<evidence type="ECO:0000313" key="2">
    <source>
        <dbReference type="EMBL" id="MDQ9070935.1"/>
    </source>
</evidence>
<gene>
    <name evidence="2" type="ORF">RFH51_05595</name>
</gene>
<accession>A0AAW8JF49</accession>
<dbReference type="EMBL" id="JAVIDA010000005">
    <property type="protein sequence ID" value="MDQ9070935.1"/>
    <property type="molecule type" value="Genomic_DNA"/>
</dbReference>